<evidence type="ECO:0000259" key="7">
    <source>
        <dbReference type="Pfam" id="PF17682"/>
    </source>
</evidence>
<dbReference type="Pfam" id="PF17682">
    <property type="entry name" value="Tau95_N"/>
    <property type="match status" value="1"/>
</dbReference>
<evidence type="ECO:0000256" key="1">
    <source>
        <dbReference type="ARBA" id="ARBA00004123"/>
    </source>
</evidence>
<dbReference type="InterPro" id="IPR041499">
    <property type="entry name" value="Tfc1/Sfc1_N"/>
</dbReference>
<keyword evidence="3" id="KW-0804">Transcription</keyword>
<feature type="compositionally biased region" description="Low complexity" evidence="5">
    <location>
        <begin position="198"/>
        <end position="208"/>
    </location>
</feature>
<dbReference type="GO" id="GO:0005634">
    <property type="term" value="C:nucleus"/>
    <property type="evidence" value="ECO:0007669"/>
    <property type="project" value="UniProtKB-SubCell"/>
</dbReference>
<organism evidence="8 9">
    <name type="scientific">Carpediemonas membranifera</name>
    <dbReference type="NCBI Taxonomy" id="201153"/>
    <lineage>
        <taxon>Eukaryota</taxon>
        <taxon>Metamonada</taxon>
        <taxon>Carpediemonas-like organisms</taxon>
        <taxon>Carpediemonas</taxon>
    </lineage>
</organism>
<protein>
    <submittedName>
        <fullName evidence="8">Uncharacterized protein</fullName>
    </submittedName>
</protein>
<dbReference type="InterPro" id="IPR019136">
    <property type="entry name" value="TF_IIIC_su-5_HTH"/>
</dbReference>
<dbReference type="OrthoDB" id="5598268at2759"/>
<gene>
    <name evidence="8" type="ORF">J8273_3087</name>
</gene>
<comment type="subcellular location">
    <subcellularLocation>
        <location evidence="1">Nucleus</location>
    </subcellularLocation>
</comment>
<dbReference type="InterPro" id="IPR040454">
    <property type="entry name" value="TF_IIIC_Tfc1/Sfc1"/>
</dbReference>
<name>A0A8J6BZG5_9EUKA</name>
<dbReference type="GO" id="GO:0001002">
    <property type="term" value="F:RNA polymerase III type 1 promoter sequence-specific DNA binding"/>
    <property type="evidence" value="ECO:0007669"/>
    <property type="project" value="TreeGrafter"/>
</dbReference>
<dbReference type="PANTHER" id="PTHR13230">
    <property type="entry name" value="GENERAL TRANSCRIPTION FACTOR IIIC, POLYPEPTIDE 5"/>
    <property type="match status" value="1"/>
</dbReference>
<feature type="domain" description="Transcription factor IIIC subunit 5 HTH" evidence="6">
    <location>
        <begin position="212"/>
        <end position="336"/>
    </location>
</feature>
<dbReference type="InterPro" id="IPR042536">
    <property type="entry name" value="TFIIIC_tauA_Sfc1"/>
</dbReference>
<accession>A0A8J6BZG5</accession>
<dbReference type="Gene3D" id="3.30.200.160">
    <property type="entry name" value="TFIIIC, subcomplex tauA, subunit Sfc1, barrel domain"/>
    <property type="match status" value="1"/>
</dbReference>
<evidence type="ECO:0000256" key="5">
    <source>
        <dbReference type="SAM" id="MobiDB-lite"/>
    </source>
</evidence>
<dbReference type="GO" id="GO:0001003">
    <property type="term" value="F:RNA polymerase III type 2 promoter sequence-specific DNA binding"/>
    <property type="evidence" value="ECO:0007669"/>
    <property type="project" value="TreeGrafter"/>
</dbReference>
<dbReference type="GO" id="GO:0006384">
    <property type="term" value="P:transcription initiation at RNA polymerase III promoter"/>
    <property type="evidence" value="ECO:0007669"/>
    <property type="project" value="InterPro"/>
</dbReference>
<keyword evidence="4" id="KW-0539">Nucleus</keyword>
<evidence type="ECO:0000256" key="2">
    <source>
        <dbReference type="ARBA" id="ARBA00023125"/>
    </source>
</evidence>
<dbReference type="EMBL" id="JAHDYR010000011">
    <property type="protein sequence ID" value="KAG9395511.1"/>
    <property type="molecule type" value="Genomic_DNA"/>
</dbReference>
<keyword evidence="9" id="KW-1185">Reference proteome</keyword>
<evidence type="ECO:0000259" key="6">
    <source>
        <dbReference type="Pfam" id="PF09734"/>
    </source>
</evidence>
<dbReference type="Pfam" id="PF09734">
    <property type="entry name" value="Tau95"/>
    <property type="match status" value="1"/>
</dbReference>
<dbReference type="AlphaFoldDB" id="A0A8J6BZG5"/>
<feature type="domain" description="Transcription factor IIIC subunit Tfc1/Sfc1 triple barrel" evidence="7">
    <location>
        <begin position="15"/>
        <end position="119"/>
    </location>
</feature>
<feature type="region of interest" description="Disordered" evidence="5">
    <location>
        <begin position="178"/>
        <end position="218"/>
    </location>
</feature>
<dbReference type="PANTHER" id="PTHR13230:SF5">
    <property type="entry name" value="GENERAL TRANSCRIPTION FACTOR 3C POLYPEPTIDE 5"/>
    <property type="match status" value="1"/>
</dbReference>
<evidence type="ECO:0000313" key="9">
    <source>
        <dbReference type="Proteomes" id="UP000717585"/>
    </source>
</evidence>
<keyword evidence="2" id="KW-0238">DNA-binding</keyword>
<comment type="caution">
    <text evidence="8">The sequence shown here is derived from an EMBL/GenBank/DDBJ whole genome shotgun (WGS) entry which is preliminary data.</text>
</comment>
<evidence type="ECO:0000256" key="4">
    <source>
        <dbReference type="ARBA" id="ARBA00023242"/>
    </source>
</evidence>
<reference evidence="8" key="1">
    <citation type="submission" date="2021-05" db="EMBL/GenBank/DDBJ databases">
        <title>A free-living protist that lacks canonical eukaryotic 1 DNA replication and segregation systems.</title>
        <authorList>
            <person name="Salas-Leiva D.E."/>
            <person name="Tromer E.C."/>
            <person name="Curtis B.A."/>
            <person name="Jerlstrom-Hultqvist J."/>
            <person name="Kolisko M."/>
            <person name="Yi Z."/>
            <person name="Salas-Leiva J.S."/>
            <person name="Gallot-Lavallee L."/>
            <person name="Kops G.J.P.L."/>
            <person name="Archibald J.M."/>
            <person name="Simpson A.G.B."/>
            <person name="Roger A.J."/>
        </authorList>
    </citation>
    <scope>NUCLEOTIDE SEQUENCE</scope>
    <source>
        <strain evidence="8">BICM</strain>
    </source>
</reference>
<dbReference type="Proteomes" id="UP000717585">
    <property type="component" value="Unassembled WGS sequence"/>
</dbReference>
<sequence>MFPGRLVIPDKDIFLVKVPANVVNTDVAIDRLEGIENIEQSFFDQDAELNFHIHQTDQYSNPMTTTSEPCDFLVLEFKRQKVRRTYADGRVAEFFRTIPSIHARCRKWANFDGMADFQWYSDTKPMRLFKEADLNDIEAFFSKAKEELDAEEASELRILPSKLANTAYPTNIVVRGVKRERRKPKQAAPEAAEDGNEPTEQAEQTEQPVSTADLPRNEKPGARIHYATLAADDPVPAENKEPLSFPKADTEVDEAFLNDLMYLMSQKPMWVFRNLEARLTTMIEARGGKYSGAQMRRLGPLCMYTFKKGPFRLSIRRGFDPRAEPAAAVLQTVDFRARAGPMRDLVALASTLTSNKKTDALLKLSESNMTLLQFNFVKNRAGVGSFQLIHQPLLQIADIAFIPAVRTIVEGFFARIKTASCDAVNGWFSEAEIKTMRRAVKGHLEGVAQALVAALEDPLIPVDVTLLGPLEDYADCPAAYEEAMGHSGAIQEALIDVEPAMADDYEVADLLTMMQEGLDLV</sequence>
<proteinExistence type="predicted"/>
<dbReference type="GO" id="GO:0000127">
    <property type="term" value="C:transcription factor TFIIIC complex"/>
    <property type="evidence" value="ECO:0007669"/>
    <property type="project" value="InterPro"/>
</dbReference>
<evidence type="ECO:0000256" key="3">
    <source>
        <dbReference type="ARBA" id="ARBA00023163"/>
    </source>
</evidence>
<evidence type="ECO:0000313" key="8">
    <source>
        <dbReference type="EMBL" id="KAG9395511.1"/>
    </source>
</evidence>